<gene>
    <name evidence="1" type="ORF">MACH26_35280</name>
</gene>
<sequence>MELCQWLAQFKQTAQRSDVGKEMDMNELSIQEIEQVNGGVTPVLIAIGKGIGWGITTGSAIFGVGLAASAANREP</sequence>
<evidence type="ECO:0000313" key="1">
    <source>
        <dbReference type="EMBL" id="BDX08007.1"/>
    </source>
</evidence>
<protein>
    <recommendedName>
        <fullName evidence="3">Class IIb bacteriocin, lactobin A/cerein 7B family</fullName>
    </recommendedName>
</protein>
<dbReference type="EMBL" id="AP027272">
    <property type="protein sequence ID" value="BDX08007.1"/>
    <property type="molecule type" value="Genomic_DNA"/>
</dbReference>
<dbReference type="AlphaFoldDB" id="A0AA48HSP6"/>
<dbReference type="RefSeq" id="WP_338294095.1">
    <property type="nucleotide sequence ID" value="NZ_AP027272.1"/>
</dbReference>
<proteinExistence type="predicted"/>
<name>A0AA48HSP6_9ALTE</name>
<dbReference type="Proteomes" id="UP001333710">
    <property type="component" value="Chromosome"/>
</dbReference>
<accession>A0AA48HSP6</accession>
<dbReference type="KEGG" id="pmaw:MACH26_35280"/>
<evidence type="ECO:0000313" key="2">
    <source>
        <dbReference type="Proteomes" id="UP001333710"/>
    </source>
</evidence>
<keyword evidence="2" id="KW-1185">Reference proteome</keyword>
<organism evidence="1 2">
    <name type="scientific">Planctobacterium marinum</name>
    <dbReference type="NCBI Taxonomy" id="1631968"/>
    <lineage>
        <taxon>Bacteria</taxon>
        <taxon>Pseudomonadati</taxon>
        <taxon>Pseudomonadota</taxon>
        <taxon>Gammaproteobacteria</taxon>
        <taxon>Alteromonadales</taxon>
        <taxon>Alteromonadaceae</taxon>
        <taxon>Planctobacterium</taxon>
    </lineage>
</organism>
<reference evidence="1" key="1">
    <citation type="submission" date="2023-01" db="EMBL/GenBank/DDBJ databases">
        <title>Complete genome sequence of Planctobacterium marinum strain Dej080120_11.</title>
        <authorList>
            <person name="Ueki S."/>
            <person name="Maruyama F."/>
        </authorList>
    </citation>
    <scope>NUCLEOTIDE SEQUENCE</scope>
    <source>
        <strain evidence="1">Dej080120_11</strain>
    </source>
</reference>
<evidence type="ECO:0008006" key="3">
    <source>
        <dbReference type="Google" id="ProtNLM"/>
    </source>
</evidence>